<dbReference type="KEGG" id="amob:HG15A2_38400"/>
<organism evidence="2 3">
    <name type="scientific">Adhaeretor mobilis</name>
    <dbReference type="NCBI Taxonomy" id="1930276"/>
    <lineage>
        <taxon>Bacteria</taxon>
        <taxon>Pseudomonadati</taxon>
        <taxon>Planctomycetota</taxon>
        <taxon>Planctomycetia</taxon>
        <taxon>Pirellulales</taxon>
        <taxon>Lacipirellulaceae</taxon>
        <taxon>Adhaeretor</taxon>
    </lineage>
</organism>
<sequence length="306" mass="34333" precursor="true">MRLPRPALLCFWHLRFWNLGLLTLAVASSALAAPAEDADKSSAEKVQLQYKFKMGQVLRYQVKHEANVTTTLEETTQDVESVSDSVKAWKVTDVLPNGEIEFMHVVESIKMTNRQPQQGVAKYDSTTGEQPPAIFQQAASAVGVPMTLIRMTPTGKIVHREEKHPQPEVTKDMPITLEMSGKPIAVGEQWDHDYEVPVDRKNGGKQQVRTRRLCKLTSVKSGVATIEVTYQVLTPIDPFVKSQLLERMTKGTVRFDIAEGRVLSQRHEVDRRVLGFAGKTSSMHFVSRLEEKLIKEGASKAKVARR</sequence>
<feature type="chain" id="PRO_5021861293" evidence="1">
    <location>
        <begin position="33"/>
        <end position="306"/>
    </location>
</feature>
<dbReference type="OrthoDB" id="250033at2"/>
<keyword evidence="1" id="KW-0732">Signal</keyword>
<dbReference type="EMBL" id="CP036263">
    <property type="protein sequence ID" value="QDT00502.1"/>
    <property type="molecule type" value="Genomic_DNA"/>
</dbReference>
<proteinExistence type="predicted"/>
<keyword evidence="3" id="KW-1185">Reference proteome</keyword>
<dbReference type="Proteomes" id="UP000319852">
    <property type="component" value="Chromosome"/>
</dbReference>
<evidence type="ECO:0000313" key="3">
    <source>
        <dbReference type="Proteomes" id="UP000319852"/>
    </source>
</evidence>
<protein>
    <submittedName>
        <fullName evidence="2">Uncharacterized protein</fullName>
    </submittedName>
</protein>
<accession>A0A517N037</accession>
<dbReference type="AlphaFoldDB" id="A0A517N037"/>
<reference evidence="2 3" key="1">
    <citation type="submission" date="2019-02" db="EMBL/GenBank/DDBJ databases">
        <title>Deep-cultivation of Planctomycetes and their phenomic and genomic characterization uncovers novel biology.</title>
        <authorList>
            <person name="Wiegand S."/>
            <person name="Jogler M."/>
            <person name="Boedeker C."/>
            <person name="Pinto D."/>
            <person name="Vollmers J."/>
            <person name="Rivas-Marin E."/>
            <person name="Kohn T."/>
            <person name="Peeters S.H."/>
            <person name="Heuer A."/>
            <person name="Rast P."/>
            <person name="Oberbeckmann S."/>
            <person name="Bunk B."/>
            <person name="Jeske O."/>
            <person name="Meyerdierks A."/>
            <person name="Storesund J.E."/>
            <person name="Kallscheuer N."/>
            <person name="Luecker S."/>
            <person name="Lage O.M."/>
            <person name="Pohl T."/>
            <person name="Merkel B.J."/>
            <person name="Hornburger P."/>
            <person name="Mueller R.-W."/>
            <person name="Bruemmer F."/>
            <person name="Labrenz M."/>
            <person name="Spormann A.M."/>
            <person name="Op den Camp H."/>
            <person name="Overmann J."/>
            <person name="Amann R."/>
            <person name="Jetten M.S.M."/>
            <person name="Mascher T."/>
            <person name="Medema M.H."/>
            <person name="Devos D.P."/>
            <person name="Kaster A.-K."/>
            <person name="Ovreas L."/>
            <person name="Rohde M."/>
            <person name="Galperin M.Y."/>
            <person name="Jogler C."/>
        </authorList>
    </citation>
    <scope>NUCLEOTIDE SEQUENCE [LARGE SCALE GENOMIC DNA]</scope>
    <source>
        <strain evidence="2 3">HG15A2</strain>
    </source>
</reference>
<feature type="signal peptide" evidence="1">
    <location>
        <begin position="1"/>
        <end position="32"/>
    </location>
</feature>
<gene>
    <name evidence="2" type="ORF">HG15A2_38400</name>
</gene>
<name>A0A517N037_9BACT</name>
<evidence type="ECO:0000256" key="1">
    <source>
        <dbReference type="SAM" id="SignalP"/>
    </source>
</evidence>
<evidence type="ECO:0000313" key="2">
    <source>
        <dbReference type="EMBL" id="QDT00502.1"/>
    </source>
</evidence>
<dbReference type="RefSeq" id="WP_145062052.1">
    <property type="nucleotide sequence ID" value="NZ_CP036263.1"/>
</dbReference>